<dbReference type="Proteomes" id="UP001552299">
    <property type="component" value="Unassembled WGS sequence"/>
</dbReference>
<reference evidence="1 2" key="1">
    <citation type="journal article" date="2024" name="Plant Biotechnol. J.">
        <title>Dendrobium thyrsiflorum genome and its molecular insights into genes involved in important horticultural traits.</title>
        <authorList>
            <person name="Chen B."/>
            <person name="Wang J.Y."/>
            <person name="Zheng P.J."/>
            <person name="Li K.L."/>
            <person name="Liang Y.M."/>
            <person name="Chen X.F."/>
            <person name="Zhang C."/>
            <person name="Zhao X."/>
            <person name="He X."/>
            <person name="Zhang G.Q."/>
            <person name="Liu Z.J."/>
            <person name="Xu Q."/>
        </authorList>
    </citation>
    <scope>NUCLEOTIDE SEQUENCE [LARGE SCALE GENOMIC DNA]</scope>
    <source>
        <strain evidence="1">GZMU011</strain>
    </source>
</reference>
<proteinExistence type="predicted"/>
<dbReference type="EMBL" id="JANQDX010000020">
    <property type="protein sequence ID" value="KAL0903660.1"/>
    <property type="molecule type" value="Genomic_DNA"/>
</dbReference>
<dbReference type="AlphaFoldDB" id="A0ABD0TVB3"/>
<sequence>MADSEVDHGFVEDSQGRTDILRLPFFDLRLDHDQSVEDYVDRILYQLTLLIEEHIHSGRWQIVGRPPTPPTSATSPTTKIICFFFLVVTISLVRKQIYLFVAWYKSRHGDPEVLGN</sequence>
<protein>
    <submittedName>
        <fullName evidence="1">Uncharacterized protein</fullName>
    </submittedName>
</protein>
<accession>A0ABD0TVB3</accession>
<gene>
    <name evidence="1" type="ORF">M5K25_028053</name>
</gene>
<keyword evidence="2" id="KW-1185">Reference proteome</keyword>
<name>A0ABD0TVB3_DENTH</name>
<organism evidence="1 2">
    <name type="scientific">Dendrobium thyrsiflorum</name>
    <name type="common">Pinecone-like raceme dendrobium</name>
    <name type="synonym">Orchid</name>
    <dbReference type="NCBI Taxonomy" id="117978"/>
    <lineage>
        <taxon>Eukaryota</taxon>
        <taxon>Viridiplantae</taxon>
        <taxon>Streptophyta</taxon>
        <taxon>Embryophyta</taxon>
        <taxon>Tracheophyta</taxon>
        <taxon>Spermatophyta</taxon>
        <taxon>Magnoliopsida</taxon>
        <taxon>Liliopsida</taxon>
        <taxon>Asparagales</taxon>
        <taxon>Orchidaceae</taxon>
        <taxon>Epidendroideae</taxon>
        <taxon>Malaxideae</taxon>
        <taxon>Dendrobiinae</taxon>
        <taxon>Dendrobium</taxon>
    </lineage>
</organism>
<evidence type="ECO:0000313" key="1">
    <source>
        <dbReference type="EMBL" id="KAL0903660.1"/>
    </source>
</evidence>
<comment type="caution">
    <text evidence="1">The sequence shown here is derived from an EMBL/GenBank/DDBJ whole genome shotgun (WGS) entry which is preliminary data.</text>
</comment>
<evidence type="ECO:0000313" key="2">
    <source>
        <dbReference type="Proteomes" id="UP001552299"/>
    </source>
</evidence>